<comment type="subunit">
    <text evidence="4">Part of the 50S ribosomal subunit. Contacts protein L32.</text>
</comment>
<dbReference type="Gene3D" id="3.90.1030.10">
    <property type="entry name" value="Ribosomal protein L17"/>
    <property type="match status" value="1"/>
</dbReference>
<dbReference type="GO" id="GO:0006412">
    <property type="term" value="P:translation"/>
    <property type="evidence" value="ECO:0007669"/>
    <property type="project" value="UniProtKB-UniRule"/>
</dbReference>
<dbReference type="PROSITE" id="PS01167">
    <property type="entry name" value="RIBOSOMAL_L17"/>
    <property type="match status" value="1"/>
</dbReference>
<accession>A0A1F6M518</accession>
<gene>
    <name evidence="4" type="primary">rplQ</name>
    <name evidence="6" type="ORF">A3B90_02645</name>
</gene>
<dbReference type="NCBIfam" id="TIGR00059">
    <property type="entry name" value="L17"/>
    <property type="match status" value="1"/>
</dbReference>
<dbReference type="GO" id="GO:0003735">
    <property type="term" value="F:structural constituent of ribosome"/>
    <property type="evidence" value="ECO:0007669"/>
    <property type="project" value="InterPro"/>
</dbReference>
<evidence type="ECO:0000256" key="1">
    <source>
        <dbReference type="ARBA" id="ARBA00008777"/>
    </source>
</evidence>
<dbReference type="EMBL" id="MFPX01000011">
    <property type="protein sequence ID" value="OGH66690.1"/>
    <property type="molecule type" value="Genomic_DNA"/>
</dbReference>
<evidence type="ECO:0000313" key="7">
    <source>
        <dbReference type="Proteomes" id="UP000178742"/>
    </source>
</evidence>
<evidence type="ECO:0000256" key="5">
    <source>
        <dbReference type="RuleBase" id="RU000660"/>
    </source>
</evidence>
<organism evidence="6 7">
    <name type="scientific">Candidatus Magasanikbacteria bacterium RIFCSPHIGHO2_02_FULL_41_13</name>
    <dbReference type="NCBI Taxonomy" id="1798676"/>
    <lineage>
        <taxon>Bacteria</taxon>
        <taxon>Candidatus Magasanikiibacteriota</taxon>
    </lineage>
</organism>
<dbReference type="Pfam" id="PF01196">
    <property type="entry name" value="Ribosomal_L17"/>
    <property type="match status" value="1"/>
</dbReference>
<dbReference type="InterPro" id="IPR047859">
    <property type="entry name" value="Ribosomal_bL17_CS"/>
</dbReference>
<name>A0A1F6M518_9BACT</name>
<reference evidence="6 7" key="1">
    <citation type="journal article" date="2016" name="Nat. Commun.">
        <title>Thousands of microbial genomes shed light on interconnected biogeochemical processes in an aquifer system.</title>
        <authorList>
            <person name="Anantharaman K."/>
            <person name="Brown C.T."/>
            <person name="Hug L.A."/>
            <person name="Sharon I."/>
            <person name="Castelle C.J."/>
            <person name="Probst A.J."/>
            <person name="Thomas B.C."/>
            <person name="Singh A."/>
            <person name="Wilkins M.J."/>
            <person name="Karaoz U."/>
            <person name="Brodie E.L."/>
            <person name="Williams K.H."/>
            <person name="Hubbard S.S."/>
            <person name="Banfield J.F."/>
        </authorList>
    </citation>
    <scope>NUCLEOTIDE SEQUENCE [LARGE SCALE GENOMIC DNA]</scope>
</reference>
<dbReference type="PANTHER" id="PTHR14413">
    <property type="entry name" value="RIBOSOMAL PROTEIN L17"/>
    <property type="match status" value="1"/>
</dbReference>
<evidence type="ECO:0000256" key="2">
    <source>
        <dbReference type="ARBA" id="ARBA00022980"/>
    </source>
</evidence>
<dbReference type="SUPFAM" id="SSF64263">
    <property type="entry name" value="Prokaryotic ribosomal protein L17"/>
    <property type="match status" value="1"/>
</dbReference>
<dbReference type="PANTHER" id="PTHR14413:SF16">
    <property type="entry name" value="LARGE RIBOSOMAL SUBUNIT PROTEIN BL17M"/>
    <property type="match status" value="1"/>
</dbReference>
<dbReference type="HAMAP" id="MF_01368">
    <property type="entry name" value="Ribosomal_bL17"/>
    <property type="match status" value="1"/>
</dbReference>
<comment type="similarity">
    <text evidence="1 4 5">Belongs to the bacterial ribosomal protein bL17 family.</text>
</comment>
<evidence type="ECO:0000256" key="3">
    <source>
        <dbReference type="ARBA" id="ARBA00023274"/>
    </source>
</evidence>
<protein>
    <recommendedName>
        <fullName evidence="4">Large ribosomal subunit protein bL17</fullName>
    </recommendedName>
</protein>
<dbReference type="GO" id="GO:0022625">
    <property type="term" value="C:cytosolic large ribosomal subunit"/>
    <property type="evidence" value="ECO:0007669"/>
    <property type="project" value="TreeGrafter"/>
</dbReference>
<evidence type="ECO:0000313" key="6">
    <source>
        <dbReference type="EMBL" id="OGH66690.1"/>
    </source>
</evidence>
<dbReference type="InterPro" id="IPR036373">
    <property type="entry name" value="Ribosomal_bL17_sf"/>
</dbReference>
<sequence length="116" mass="12895">MRHNSKKVTLGREAAPRRALMRNLAESLILEGSIRTTTAKAKALRTVVEPLVTKAKTGTLANMRNIKRVLFTREALDTLMKDIAPRYAERSGGYTRVIKLAPRASDGADMARIEFV</sequence>
<evidence type="ECO:0000256" key="4">
    <source>
        <dbReference type="HAMAP-Rule" id="MF_01368"/>
    </source>
</evidence>
<dbReference type="STRING" id="1798676.A3B90_02645"/>
<dbReference type="Proteomes" id="UP000178742">
    <property type="component" value="Unassembled WGS sequence"/>
</dbReference>
<keyword evidence="3 4" id="KW-0687">Ribonucleoprotein</keyword>
<comment type="caution">
    <text evidence="6">The sequence shown here is derived from an EMBL/GenBank/DDBJ whole genome shotgun (WGS) entry which is preliminary data.</text>
</comment>
<dbReference type="InterPro" id="IPR000456">
    <property type="entry name" value="Ribosomal_bL17"/>
</dbReference>
<keyword evidence="2 4" id="KW-0689">Ribosomal protein</keyword>
<proteinExistence type="inferred from homology"/>
<dbReference type="AlphaFoldDB" id="A0A1F6M518"/>